<dbReference type="PANTHER" id="PTHR38115:SF1">
    <property type="entry name" value="LIPOCALIN-LIKE DOMAIN-CONTAINING PROTEIN"/>
    <property type="match status" value="1"/>
</dbReference>
<dbReference type="AlphaFoldDB" id="A0A1W2TSX2"/>
<accession>A0A1W2TSX2</accession>
<dbReference type="Proteomes" id="UP000054516">
    <property type="component" value="Unassembled WGS sequence"/>
</dbReference>
<reference evidence="1" key="1">
    <citation type="submission" date="2016-03" db="EMBL/GenBank/DDBJ databases">
        <title>Draft genome sequence of Rosellinia necatrix.</title>
        <authorList>
            <person name="Kanematsu S."/>
        </authorList>
    </citation>
    <scope>NUCLEOTIDE SEQUENCE [LARGE SCALE GENOMIC DNA]</scope>
    <source>
        <strain evidence="1">W97</strain>
    </source>
</reference>
<keyword evidence="2" id="KW-1185">Reference proteome</keyword>
<evidence type="ECO:0008006" key="3">
    <source>
        <dbReference type="Google" id="ProtNLM"/>
    </source>
</evidence>
<dbReference type="InterPro" id="IPR053037">
    <property type="entry name" value="Pericyclase_pydY-like"/>
</dbReference>
<dbReference type="PANTHER" id="PTHR38115">
    <property type="entry name" value="LIPOCALIN-LIKE DOMAIN-CONTAINING PROTEIN"/>
    <property type="match status" value="1"/>
</dbReference>
<dbReference type="OMA" id="WEMDSTH"/>
<proteinExistence type="predicted"/>
<evidence type="ECO:0000313" key="2">
    <source>
        <dbReference type="Proteomes" id="UP000054516"/>
    </source>
</evidence>
<evidence type="ECO:0000313" key="1">
    <source>
        <dbReference type="EMBL" id="GAP91654.1"/>
    </source>
</evidence>
<dbReference type="EMBL" id="DF977514">
    <property type="protein sequence ID" value="GAP91654.1"/>
    <property type="molecule type" value="Genomic_DNA"/>
</dbReference>
<organism evidence="1">
    <name type="scientific">Rosellinia necatrix</name>
    <name type="common">White root-rot fungus</name>
    <dbReference type="NCBI Taxonomy" id="77044"/>
    <lineage>
        <taxon>Eukaryota</taxon>
        <taxon>Fungi</taxon>
        <taxon>Dikarya</taxon>
        <taxon>Ascomycota</taxon>
        <taxon>Pezizomycotina</taxon>
        <taxon>Sordariomycetes</taxon>
        <taxon>Xylariomycetidae</taxon>
        <taxon>Xylariales</taxon>
        <taxon>Xylariaceae</taxon>
        <taxon>Rosellinia</taxon>
    </lineage>
</organism>
<dbReference type="OrthoDB" id="425354at2759"/>
<protein>
    <recommendedName>
        <fullName evidence="3">Lccl domain-containing protein</fullName>
    </recommendedName>
</protein>
<name>A0A1W2TSX2_ROSNE</name>
<sequence>MAAPASKHIGDLSGKWTLNKTLSDPTDPALALQGTGWLVRKGIGAATVGINVRQYTDEAGTVHIDIDMTASGLTGTREARTLDWTPREHKDWLFGRLHGRSRFATADEVAALVATPDAQARRDRWADDDFLAQDWIADADADAEGKGPNGEPLIIAHMDADAGWRATQIWGFQIIGGERRYVRNVVVAKGEKFESFKMIYDFVSE</sequence>
<gene>
    <name evidence="1" type="ORF">SAMD00023353_6900130</name>
</gene>